<organism evidence="1">
    <name type="scientific">Anguilla anguilla</name>
    <name type="common">European freshwater eel</name>
    <name type="synonym">Muraena anguilla</name>
    <dbReference type="NCBI Taxonomy" id="7936"/>
    <lineage>
        <taxon>Eukaryota</taxon>
        <taxon>Metazoa</taxon>
        <taxon>Chordata</taxon>
        <taxon>Craniata</taxon>
        <taxon>Vertebrata</taxon>
        <taxon>Euteleostomi</taxon>
        <taxon>Actinopterygii</taxon>
        <taxon>Neopterygii</taxon>
        <taxon>Teleostei</taxon>
        <taxon>Anguilliformes</taxon>
        <taxon>Anguillidae</taxon>
        <taxon>Anguilla</taxon>
    </lineage>
</organism>
<dbReference type="EMBL" id="GBXM01084917">
    <property type="protein sequence ID" value="JAH23660.1"/>
    <property type="molecule type" value="Transcribed_RNA"/>
</dbReference>
<name>A0A0E9R599_ANGAN</name>
<sequence>MLSLPPPHKPSVYLKRVFPSPFHFKGQ</sequence>
<evidence type="ECO:0000313" key="1">
    <source>
        <dbReference type="EMBL" id="JAH23660.1"/>
    </source>
</evidence>
<reference evidence="1" key="2">
    <citation type="journal article" date="2015" name="Fish Shellfish Immunol.">
        <title>Early steps in the European eel (Anguilla anguilla)-Vibrio vulnificus interaction in the gills: Role of the RtxA13 toxin.</title>
        <authorList>
            <person name="Callol A."/>
            <person name="Pajuelo D."/>
            <person name="Ebbesson L."/>
            <person name="Teles M."/>
            <person name="MacKenzie S."/>
            <person name="Amaro C."/>
        </authorList>
    </citation>
    <scope>NUCLEOTIDE SEQUENCE</scope>
</reference>
<reference evidence="1" key="1">
    <citation type="submission" date="2014-11" db="EMBL/GenBank/DDBJ databases">
        <authorList>
            <person name="Amaro Gonzalez C."/>
        </authorList>
    </citation>
    <scope>NUCLEOTIDE SEQUENCE</scope>
</reference>
<accession>A0A0E9R599</accession>
<proteinExistence type="predicted"/>
<dbReference type="AlphaFoldDB" id="A0A0E9R599"/>
<protein>
    <submittedName>
        <fullName evidence="1">Uncharacterized protein</fullName>
    </submittedName>
</protein>